<feature type="compositionally biased region" description="Polar residues" evidence="1">
    <location>
        <begin position="35"/>
        <end position="44"/>
    </location>
</feature>
<dbReference type="RefSeq" id="WP_162392887.1">
    <property type="nucleotide sequence ID" value="NZ_JAABOZ010000003.1"/>
</dbReference>
<protein>
    <submittedName>
        <fullName evidence="2">Uncharacterized protein</fullName>
    </submittedName>
</protein>
<keyword evidence="3" id="KW-1185">Reference proteome</keyword>
<gene>
    <name evidence="2" type="ORF">G1H19_14025</name>
</gene>
<evidence type="ECO:0000313" key="2">
    <source>
        <dbReference type="EMBL" id="NEL55112.1"/>
    </source>
</evidence>
<sequence length="58" mass="5797">MDATATLKRTVLTLAAVGLLAGCGDNTDVGRGETNCDSQPTTADNAHDASCKETGSNG</sequence>
<evidence type="ECO:0000256" key="1">
    <source>
        <dbReference type="SAM" id="MobiDB-lite"/>
    </source>
</evidence>
<dbReference type="Proteomes" id="UP000470470">
    <property type="component" value="Unassembled WGS sequence"/>
</dbReference>
<reference evidence="2 3" key="1">
    <citation type="submission" date="2020-02" db="EMBL/GenBank/DDBJ databases">
        <title>The whole genome sequence of CPCC 205119.</title>
        <authorList>
            <person name="Jiang Z."/>
        </authorList>
    </citation>
    <scope>NUCLEOTIDE SEQUENCE [LARGE SCALE GENOMIC DNA]</scope>
    <source>
        <strain evidence="2 3">CPCC 205119</strain>
    </source>
</reference>
<feature type="region of interest" description="Disordered" evidence="1">
    <location>
        <begin position="26"/>
        <end position="58"/>
    </location>
</feature>
<proteinExistence type="predicted"/>
<dbReference type="EMBL" id="JAAGWK010000020">
    <property type="protein sequence ID" value="NEL55112.1"/>
    <property type="molecule type" value="Genomic_DNA"/>
</dbReference>
<name>A0A7K3WFD6_9ACTN</name>
<organism evidence="2 3">
    <name type="scientific">Goekera deserti</name>
    <dbReference type="NCBI Taxonomy" id="2497753"/>
    <lineage>
        <taxon>Bacteria</taxon>
        <taxon>Bacillati</taxon>
        <taxon>Actinomycetota</taxon>
        <taxon>Actinomycetes</taxon>
        <taxon>Geodermatophilales</taxon>
        <taxon>Geodermatophilaceae</taxon>
        <taxon>Goekera</taxon>
    </lineage>
</organism>
<dbReference type="AlphaFoldDB" id="A0A7K3WFD6"/>
<accession>A0A7K3WFD6</accession>
<comment type="caution">
    <text evidence="2">The sequence shown here is derived from an EMBL/GenBank/DDBJ whole genome shotgun (WGS) entry which is preliminary data.</text>
</comment>
<evidence type="ECO:0000313" key="3">
    <source>
        <dbReference type="Proteomes" id="UP000470470"/>
    </source>
</evidence>